<comment type="caution">
    <text evidence="1">The sequence shown here is derived from an EMBL/GenBank/DDBJ whole genome shotgun (WGS) entry which is preliminary data.</text>
</comment>
<evidence type="ECO:0000313" key="1">
    <source>
        <dbReference type="EMBL" id="NUX99665.1"/>
    </source>
</evidence>
<dbReference type="Proteomes" id="UP000594380">
    <property type="component" value="Unassembled WGS sequence"/>
</dbReference>
<name>A0A7Y6JVU1_9BURK</name>
<reference evidence="1 2" key="1">
    <citation type="submission" date="2020-02" db="EMBL/GenBank/DDBJ databases">
        <title>Paraburkholderia simonii sp. nov. and Paraburkholderia youngii sp. nov. Brazilian and Mexican Mimosa-associated rhizobia.</title>
        <authorList>
            <person name="Mavima L."/>
            <person name="Beukes C.W."/>
            <person name="Chan W.Y."/>
            <person name="Palmer M."/>
            <person name="De Meyer S.E."/>
            <person name="James E.K."/>
            <person name="Venter S.N."/>
            <person name="Steenkamp E.T."/>
        </authorList>
    </citation>
    <scope>NUCLEOTIDE SEQUENCE [LARGE SCALE GENOMIC DNA]</scope>
    <source>
        <strain evidence="1 2">JPY169</strain>
    </source>
</reference>
<proteinExistence type="predicted"/>
<sequence length="279" mass="31459">MEDLSRRRKFLQAGILGSMGFILGSAGIPKVSVGGESGIQQPLLDEAIAAHGGLDRWRELTQFSVRMSLYGQLFDRKGHGGGELAHLVCEGTTREQYFRMTGFREPDLRLTYRPDRVALERTDGTLLQARINPSDAFAGHTAMSQWDDLHLAYFCGYANWNYFVVPFVFADPGFECVEDDIWQENGETWRRLPVMYPSEFVTHTPVQTFYFDGKGHLRRLDYGPTLAGPGHVAHYCDEHKIFNGIVMPTKRRAYRLEADGNVVKSLLLVGLDISSAEFS</sequence>
<dbReference type="EMBL" id="JAALDK010000001">
    <property type="protein sequence ID" value="NUX99665.1"/>
    <property type="molecule type" value="Genomic_DNA"/>
</dbReference>
<organism evidence="1 2">
    <name type="scientific">Paraburkholderia youngii</name>
    <dbReference type="NCBI Taxonomy" id="2782701"/>
    <lineage>
        <taxon>Bacteria</taxon>
        <taxon>Pseudomonadati</taxon>
        <taxon>Pseudomonadota</taxon>
        <taxon>Betaproteobacteria</taxon>
        <taxon>Burkholderiales</taxon>
        <taxon>Burkholderiaceae</taxon>
        <taxon>Paraburkholderia</taxon>
    </lineage>
</organism>
<accession>A0A7Y6JVU1</accession>
<dbReference type="RefSeq" id="WP_176106279.1">
    <property type="nucleotide sequence ID" value="NZ_JAALDK010000001.1"/>
</dbReference>
<evidence type="ECO:0000313" key="2">
    <source>
        <dbReference type="Proteomes" id="UP000594380"/>
    </source>
</evidence>
<dbReference type="AlphaFoldDB" id="A0A7Y6JVU1"/>
<gene>
    <name evidence="1" type="ORF">G5S42_08020</name>
</gene>
<protein>
    <submittedName>
        <fullName evidence="1">Uncharacterized protein</fullName>
    </submittedName>
</protein>
<dbReference type="GeneID" id="301100286"/>